<reference evidence="1" key="1">
    <citation type="journal article" date="2005" name="Environ. Microbiol.">
        <title>Genetic and functional properties of uncultivated thermophilic crenarchaeotes from a subsurface gold mine as revealed by analysis of genome fragments.</title>
        <authorList>
            <person name="Nunoura T."/>
            <person name="Hirayama H."/>
            <person name="Takami H."/>
            <person name="Oida H."/>
            <person name="Nishi S."/>
            <person name="Shimamura S."/>
            <person name="Suzuki Y."/>
            <person name="Inagaki F."/>
            <person name="Takai K."/>
            <person name="Nealson K.H."/>
            <person name="Horikoshi K."/>
        </authorList>
    </citation>
    <scope>NUCLEOTIDE SEQUENCE</scope>
</reference>
<accession>H5SLC8</accession>
<dbReference type="EMBL" id="AP011763">
    <property type="protein sequence ID" value="BAL56964.1"/>
    <property type="molecule type" value="Genomic_DNA"/>
</dbReference>
<reference evidence="1" key="2">
    <citation type="journal article" date="2012" name="PLoS ONE">
        <title>A Deeply Branching Thermophilic Bacterium with an Ancient Acetyl-CoA Pathway Dominates a Subsurface Ecosystem.</title>
        <authorList>
            <person name="Takami H."/>
            <person name="Noguchi H."/>
            <person name="Takaki Y."/>
            <person name="Uchiyama I."/>
            <person name="Toyoda A."/>
            <person name="Nishi S."/>
            <person name="Chee G.-J."/>
            <person name="Arai W."/>
            <person name="Nunoura T."/>
            <person name="Itoh T."/>
            <person name="Hattori M."/>
            <person name="Takai K."/>
        </authorList>
    </citation>
    <scope>NUCLEOTIDE SEQUENCE</scope>
</reference>
<evidence type="ECO:0000313" key="1">
    <source>
        <dbReference type="EMBL" id="BAL56964.1"/>
    </source>
</evidence>
<name>H5SLC8_9ZZZZ</name>
<proteinExistence type="predicted"/>
<sequence length="81" mass="9410">MPDRNALCREADRFAAAVLMQKEVFVPYLLQTGFDLLAVRHQFHRSYASVIYRARELLGDRLDFLIALYERVAQGPPDTWP</sequence>
<dbReference type="AlphaFoldDB" id="H5SLC8"/>
<gene>
    <name evidence="1" type="ORF">HGMM_F46A05C03</name>
</gene>
<organism evidence="1">
    <name type="scientific">uncultured prokaryote</name>
    <dbReference type="NCBI Taxonomy" id="198431"/>
    <lineage>
        <taxon>unclassified sequences</taxon>
        <taxon>environmental samples</taxon>
    </lineage>
</organism>
<protein>
    <submittedName>
        <fullName evidence="1">Uncharacterized protein</fullName>
    </submittedName>
</protein>